<dbReference type="FunFam" id="3.40.50.300:FF:000218">
    <property type="entry name" value="Multidrug ABC transporter ATP-binding protein"/>
    <property type="match status" value="1"/>
</dbReference>
<dbReference type="SUPFAM" id="SSF90123">
    <property type="entry name" value="ABC transporter transmembrane region"/>
    <property type="match status" value="1"/>
</dbReference>
<evidence type="ECO:0000256" key="4">
    <source>
        <dbReference type="ARBA" id="ARBA00022840"/>
    </source>
</evidence>
<dbReference type="GO" id="GO:0016887">
    <property type="term" value="F:ATP hydrolysis activity"/>
    <property type="evidence" value="ECO:0007669"/>
    <property type="project" value="InterPro"/>
</dbReference>
<keyword evidence="3" id="KW-0547">Nucleotide-binding</keyword>
<dbReference type="PROSITE" id="PS50893">
    <property type="entry name" value="ABC_TRANSPORTER_2"/>
    <property type="match status" value="1"/>
</dbReference>
<dbReference type="Gene3D" id="1.20.1560.10">
    <property type="entry name" value="ABC transporter type 1, transmembrane domain"/>
    <property type="match status" value="1"/>
</dbReference>
<dbReference type="InterPro" id="IPR036640">
    <property type="entry name" value="ABC1_TM_sf"/>
</dbReference>
<proteinExistence type="predicted"/>
<evidence type="ECO:0000313" key="7">
    <source>
        <dbReference type="EMBL" id="BBF64717.1"/>
    </source>
</evidence>
<evidence type="ECO:0000256" key="5">
    <source>
        <dbReference type="ARBA" id="ARBA00022989"/>
    </source>
</evidence>
<dbReference type="KEGG" id="afj:AFERRID_09350"/>
<dbReference type="Pfam" id="PF00664">
    <property type="entry name" value="ABC_membrane"/>
    <property type="match status" value="1"/>
</dbReference>
<dbReference type="Proteomes" id="UP000280188">
    <property type="component" value="Chromosome"/>
</dbReference>
<evidence type="ECO:0000313" key="8">
    <source>
        <dbReference type="Proteomes" id="UP000280188"/>
    </source>
</evidence>
<dbReference type="Pfam" id="PF00005">
    <property type="entry name" value="ABC_tran"/>
    <property type="match status" value="1"/>
</dbReference>
<keyword evidence="5" id="KW-1133">Transmembrane helix</keyword>
<dbReference type="Gene3D" id="3.40.50.300">
    <property type="entry name" value="P-loop containing nucleotide triphosphate hydrolases"/>
    <property type="match status" value="1"/>
</dbReference>
<evidence type="ECO:0000256" key="6">
    <source>
        <dbReference type="ARBA" id="ARBA00023136"/>
    </source>
</evidence>
<evidence type="ECO:0000256" key="1">
    <source>
        <dbReference type="ARBA" id="ARBA00004651"/>
    </source>
</evidence>
<dbReference type="GO" id="GO:0015421">
    <property type="term" value="F:ABC-type oligopeptide transporter activity"/>
    <property type="evidence" value="ECO:0007669"/>
    <property type="project" value="TreeGrafter"/>
</dbReference>
<dbReference type="PANTHER" id="PTHR43394">
    <property type="entry name" value="ATP-DEPENDENT PERMEASE MDL1, MITOCHONDRIAL"/>
    <property type="match status" value="1"/>
</dbReference>
<dbReference type="SUPFAM" id="SSF52540">
    <property type="entry name" value="P-loop containing nucleoside triphosphate hydrolases"/>
    <property type="match status" value="1"/>
</dbReference>
<keyword evidence="2" id="KW-0812">Transmembrane</keyword>
<dbReference type="InterPro" id="IPR011527">
    <property type="entry name" value="ABC1_TM_dom"/>
</dbReference>
<keyword evidence="8" id="KW-1185">Reference proteome</keyword>
<dbReference type="PANTHER" id="PTHR43394:SF1">
    <property type="entry name" value="ATP-BINDING CASSETTE SUB-FAMILY B MEMBER 10, MITOCHONDRIAL"/>
    <property type="match status" value="1"/>
</dbReference>
<dbReference type="InterPro" id="IPR017871">
    <property type="entry name" value="ABC_transporter-like_CS"/>
</dbReference>
<protein>
    <submittedName>
        <fullName evidence="7">Multidrug export ATP-binding/permease protein</fullName>
    </submittedName>
</protein>
<keyword evidence="4 7" id="KW-0067">ATP-binding</keyword>
<dbReference type="PROSITE" id="PS50929">
    <property type="entry name" value="ABC_TM1F"/>
    <property type="match status" value="1"/>
</dbReference>
<dbReference type="PROSITE" id="PS00211">
    <property type="entry name" value="ABC_TRANSPORTER_1"/>
    <property type="match status" value="1"/>
</dbReference>
<dbReference type="InterPro" id="IPR027417">
    <property type="entry name" value="P-loop_NTPase"/>
</dbReference>
<dbReference type="GO" id="GO:0005886">
    <property type="term" value="C:plasma membrane"/>
    <property type="evidence" value="ECO:0007669"/>
    <property type="project" value="UniProtKB-SubCell"/>
</dbReference>
<evidence type="ECO:0000256" key="2">
    <source>
        <dbReference type="ARBA" id="ARBA00022692"/>
    </source>
</evidence>
<evidence type="ECO:0000256" key="3">
    <source>
        <dbReference type="ARBA" id="ARBA00022741"/>
    </source>
</evidence>
<keyword evidence="6" id="KW-0472">Membrane</keyword>
<dbReference type="InterPro" id="IPR003439">
    <property type="entry name" value="ABC_transporter-like_ATP-bd"/>
</dbReference>
<dbReference type="GO" id="GO:0005524">
    <property type="term" value="F:ATP binding"/>
    <property type="evidence" value="ECO:0007669"/>
    <property type="project" value="UniProtKB-KW"/>
</dbReference>
<dbReference type="SMART" id="SM00382">
    <property type="entry name" value="AAA"/>
    <property type="match status" value="1"/>
</dbReference>
<organism evidence="7 8">
    <name type="scientific">Acidithiobacillus ferridurans</name>
    <dbReference type="NCBI Taxonomy" id="1232575"/>
    <lineage>
        <taxon>Bacteria</taxon>
        <taxon>Pseudomonadati</taxon>
        <taxon>Pseudomonadota</taxon>
        <taxon>Acidithiobacillia</taxon>
        <taxon>Acidithiobacillales</taxon>
        <taxon>Acidithiobacillaceae</taxon>
        <taxon>Acidithiobacillus</taxon>
    </lineage>
</organism>
<name>A0A2Z6IJ80_ACIFI</name>
<dbReference type="AlphaFoldDB" id="A0A2Z6IJ80"/>
<reference evidence="7 8" key="1">
    <citation type="journal article" date="2018" name="Microbiol. Resour. Announc.">
        <title>Complete Genome Sequence of Acidithiobacillus ferridurans JCM 18981.</title>
        <authorList>
            <person name="Miyauchi T."/>
            <person name="Kouzuma A."/>
            <person name="Abe T."/>
            <person name="Watanabe K."/>
        </authorList>
    </citation>
    <scope>NUCLEOTIDE SEQUENCE [LARGE SCALE GENOMIC DNA]</scope>
    <source>
        <strain evidence="8">ATCC 33020 / DSM 29468 / JCM 18981 / 11Fe</strain>
    </source>
</reference>
<gene>
    <name evidence="7" type="ORF">AFERRID_09350</name>
</gene>
<dbReference type="InterPro" id="IPR039421">
    <property type="entry name" value="Type_1_exporter"/>
</dbReference>
<dbReference type="EMBL" id="AP018795">
    <property type="protein sequence ID" value="BBF64717.1"/>
    <property type="molecule type" value="Genomic_DNA"/>
</dbReference>
<comment type="subcellular location">
    <subcellularLocation>
        <location evidence="1">Cell membrane</location>
        <topology evidence="1">Multi-pass membrane protein</topology>
    </subcellularLocation>
</comment>
<dbReference type="RefSeq" id="WP_126604470.1">
    <property type="nucleotide sequence ID" value="NZ_AP018795.1"/>
</dbReference>
<accession>A0A2Z6IJ80</accession>
<dbReference type="InterPro" id="IPR003593">
    <property type="entry name" value="AAA+_ATPase"/>
</dbReference>
<sequence>MYKTFEKMIDIFRDHETHEILDHDQRISVWSFYWNYVSQVKGSMILLFVAGFVTAIVDLSIPLFIGKITGYVSHAKSDALPLNEVHAILIMAFVIIVLRPLIHFFHDMVTNQTIAANFTNLIRWQNHRGLIRQGWGFFQNDFAGRIANRVMQTGPSLRESTVATLTAVWYLLTYGISSIIILAQQSWTLSVPVSLWFLFYGSLMWFFIPRLTQRSNMLSKARSGLTGAIVDSYTNIHTVKLFAKSEDEDQFVRDALTSHTSAFKASLRMVTTWMTSLTVLNALLLSATTGVGLWLWHEGTISVGILVTAIPLVWQIANMSGWVANNLSAIFENIGTVQDGMRSVDRPRIMGDTPTAKPFVFKGGRIDFDRVSFGYHQRHGTVDEIKHIDNVSITIAPGERVAIVGPSGSGKSTLVSLLLRFFDVNEGRILIDGQDVRDLQQESFRQYIGVVSQDTSLLHRSILDNVRYGRQSATREEVEEALRKARADTFVLDLADSYGRVGLDAQVGERGIKLSGGQRQRIAIARVFLKNAPILILDEATSALDSVTEQEIQHELDALMAGRTVISIAHRISTIAHFDRIIVMANGQVTEMGNHQQLLQANGHYAELWTRQSKPMNR</sequence>